<dbReference type="InterPro" id="IPR008939">
    <property type="entry name" value="Lytic_TGlycosylase_superhlx_U"/>
</dbReference>
<name>A0ABY7TNJ4_9SPHN</name>
<dbReference type="InterPro" id="IPR008258">
    <property type="entry name" value="Transglycosylase_SLT_dom_1"/>
</dbReference>
<dbReference type="CDD" id="cd13401">
    <property type="entry name" value="Slt70-like"/>
    <property type="match status" value="1"/>
</dbReference>
<gene>
    <name evidence="6" type="ORF">PQ455_06195</name>
</gene>
<evidence type="ECO:0000256" key="1">
    <source>
        <dbReference type="ARBA" id="ARBA00007734"/>
    </source>
</evidence>
<dbReference type="PANTHER" id="PTHR37423">
    <property type="entry name" value="SOLUBLE LYTIC MUREIN TRANSGLYCOSYLASE-RELATED"/>
    <property type="match status" value="1"/>
</dbReference>
<dbReference type="EMBL" id="CP117411">
    <property type="protein sequence ID" value="WCT74807.1"/>
    <property type="molecule type" value="Genomic_DNA"/>
</dbReference>
<evidence type="ECO:0000256" key="2">
    <source>
        <dbReference type="ARBA" id="ARBA00009387"/>
    </source>
</evidence>
<dbReference type="SUPFAM" id="SSF53955">
    <property type="entry name" value="Lysozyme-like"/>
    <property type="match status" value="1"/>
</dbReference>
<dbReference type="InterPro" id="IPR023346">
    <property type="entry name" value="Lysozyme-like_dom_sf"/>
</dbReference>
<dbReference type="RefSeq" id="WP_273690160.1">
    <property type="nucleotide sequence ID" value="NZ_CP117411.1"/>
</dbReference>
<dbReference type="Proteomes" id="UP001220395">
    <property type="component" value="Chromosome"/>
</dbReference>
<evidence type="ECO:0000256" key="3">
    <source>
        <dbReference type="ARBA" id="ARBA00022729"/>
    </source>
</evidence>
<keyword evidence="3 4" id="KW-0732">Signal</keyword>
<sequence>MIRLSPVFSSWALTLGLAAAPALAAPDAAGVPTTLSAAPTALATVTPATILTAEEKTAYRAIFAAIRAKDWTSAAAGLEARPDGPLSAVARAELILAKGSPKAEVSAITATLTRAPELPQAPALLKLAASRGATGLPALPAQHDFVRYAGASKRVGASPTRSDAAAARLSATVTPLLKQDQPAAAEALVEGAAGSLTAEALTEWRQRVAWAWYQVGDDAAARRVATLARGGTGEWLAQADWVAGLAAWRSRDCAAAGDAFSAVASHARDAETMAAGLYWAARADTACQRPEKVQARLRSAARLTETFYGMLAAESLGLARPAADTATALRLADTQRIASLPNVRTAEALGEIGETALADQLVRQQARIGAAADHGQLLALAAKLQLPATQVWLAQNGPSGATLTAAARYPAPAWAPVSGWRVDKALLFAHALQESQFRADAVSPAGARGLMQLMPGTARLIAKKRGEAASDPSRLNDPAFAFEYGQYYLQDIADRGGTGGLLPKVIAAYNAGPGRIPVWNANSRAQNDPLLYIESIPYAETRGYVTTVMRNYWMYQQQAGVAAASATALTQGLWPRFPGLPGKTALRIEADGTATGTD</sequence>
<dbReference type="Gene3D" id="1.10.530.10">
    <property type="match status" value="1"/>
</dbReference>
<feature type="signal peptide" evidence="4">
    <location>
        <begin position="1"/>
        <end position="24"/>
    </location>
</feature>
<evidence type="ECO:0000259" key="5">
    <source>
        <dbReference type="Pfam" id="PF01464"/>
    </source>
</evidence>
<dbReference type="SUPFAM" id="SSF48435">
    <property type="entry name" value="Bacterial muramidases"/>
    <property type="match status" value="1"/>
</dbReference>
<evidence type="ECO:0000313" key="6">
    <source>
        <dbReference type="EMBL" id="WCT74807.1"/>
    </source>
</evidence>
<comment type="similarity">
    <text evidence="1">Belongs to the transglycosylase Slt family.</text>
</comment>
<protein>
    <submittedName>
        <fullName evidence="6">Transglycosylase SLT domain-containing protein</fullName>
    </submittedName>
</protein>
<feature type="domain" description="Transglycosylase SLT" evidence="5">
    <location>
        <begin position="420"/>
        <end position="528"/>
    </location>
</feature>
<feature type="chain" id="PRO_5046998493" evidence="4">
    <location>
        <begin position="25"/>
        <end position="598"/>
    </location>
</feature>
<keyword evidence="7" id="KW-1185">Reference proteome</keyword>
<reference evidence="6 7" key="1">
    <citation type="submission" date="2023-02" db="EMBL/GenBank/DDBJ databases">
        <title>Genome sequence of Sphingomonas naphthae.</title>
        <authorList>
            <person name="Kim S."/>
            <person name="Heo J."/>
            <person name="Kwon S.-W."/>
        </authorList>
    </citation>
    <scope>NUCLEOTIDE SEQUENCE [LARGE SCALE GENOMIC DNA]</scope>
    <source>
        <strain evidence="6 7">KACC 18716</strain>
    </source>
</reference>
<dbReference type="Pfam" id="PF01464">
    <property type="entry name" value="SLT"/>
    <property type="match status" value="1"/>
</dbReference>
<dbReference type="PANTHER" id="PTHR37423:SF2">
    <property type="entry name" value="MEMBRANE-BOUND LYTIC MUREIN TRANSGLYCOSYLASE C"/>
    <property type="match status" value="1"/>
</dbReference>
<accession>A0ABY7TNJ4</accession>
<proteinExistence type="inferred from homology"/>
<evidence type="ECO:0000313" key="7">
    <source>
        <dbReference type="Proteomes" id="UP001220395"/>
    </source>
</evidence>
<dbReference type="Gene3D" id="1.25.20.10">
    <property type="entry name" value="Bacterial muramidases"/>
    <property type="match status" value="1"/>
</dbReference>
<comment type="similarity">
    <text evidence="2">Belongs to the virb1 family.</text>
</comment>
<evidence type="ECO:0000256" key="4">
    <source>
        <dbReference type="SAM" id="SignalP"/>
    </source>
</evidence>
<organism evidence="6 7">
    <name type="scientific">Sphingomonas naphthae</name>
    <dbReference type="NCBI Taxonomy" id="1813468"/>
    <lineage>
        <taxon>Bacteria</taxon>
        <taxon>Pseudomonadati</taxon>
        <taxon>Pseudomonadota</taxon>
        <taxon>Alphaproteobacteria</taxon>
        <taxon>Sphingomonadales</taxon>
        <taxon>Sphingomonadaceae</taxon>
        <taxon>Sphingomonas</taxon>
    </lineage>
</organism>